<name>A0A0F8UUY1_9EURO</name>
<evidence type="ECO:0000313" key="2">
    <source>
        <dbReference type="EMBL" id="KKK23293.1"/>
    </source>
</evidence>
<accession>A0A0F8UUY1</accession>
<keyword evidence="1" id="KW-1133">Transmembrane helix</keyword>
<evidence type="ECO:0000256" key="1">
    <source>
        <dbReference type="SAM" id="Phobius"/>
    </source>
</evidence>
<dbReference type="OrthoDB" id="4338954at2759"/>
<comment type="caution">
    <text evidence="2">The sequence shown here is derived from an EMBL/GenBank/DDBJ whole genome shotgun (WGS) entry which is preliminary data.</text>
</comment>
<sequence length="93" mass="10733">MQTPTTPNLPQQSLFKRAGLNRPGAFGRWYLPVMVTMAVGFGISNVYTSNRPNYYDQVQEEERLHKNQQIMDSYGMKDSVDDLERALEAYDIQ</sequence>
<dbReference type="AlphaFoldDB" id="A0A0F8UUY1"/>
<reference evidence="2 3" key="1">
    <citation type="submission" date="2015-02" db="EMBL/GenBank/DDBJ databases">
        <title>Draft Genome Sequences of Two Closely-Related Aflatoxigenic Aspergillus Species Obtained from the Cote d'Ivoire.</title>
        <authorList>
            <person name="Moore G.G."/>
            <person name="Beltz S.B."/>
            <person name="Mack B.M."/>
        </authorList>
    </citation>
    <scope>NUCLEOTIDE SEQUENCE [LARGE SCALE GENOMIC DNA]</scope>
    <source>
        <strain evidence="2 3">SRRC1432</strain>
    </source>
</reference>
<keyword evidence="1" id="KW-0472">Membrane</keyword>
<feature type="transmembrane region" description="Helical" evidence="1">
    <location>
        <begin position="29"/>
        <end position="47"/>
    </location>
</feature>
<dbReference type="VEuPathDB" id="FungiDB:P175DRAFT_0534614"/>
<organism evidence="2 3">
    <name type="scientific">Aspergillus ochraceoroseus</name>
    <dbReference type="NCBI Taxonomy" id="138278"/>
    <lineage>
        <taxon>Eukaryota</taxon>
        <taxon>Fungi</taxon>
        <taxon>Dikarya</taxon>
        <taxon>Ascomycota</taxon>
        <taxon>Pezizomycotina</taxon>
        <taxon>Eurotiomycetes</taxon>
        <taxon>Eurotiomycetidae</taxon>
        <taxon>Eurotiales</taxon>
        <taxon>Aspergillaceae</taxon>
        <taxon>Aspergillus</taxon>
        <taxon>Aspergillus subgen. Nidulantes</taxon>
    </lineage>
</organism>
<proteinExistence type="predicted"/>
<dbReference type="Proteomes" id="UP000034947">
    <property type="component" value="Unassembled WGS sequence"/>
</dbReference>
<dbReference type="EMBL" id="JYKN01000723">
    <property type="protein sequence ID" value="KKK23293.1"/>
    <property type="molecule type" value="Genomic_DNA"/>
</dbReference>
<keyword evidence="1" id="KW-0812">Transmembrane</keyword>
<evidence type="ECO:0000313" key="3">
    <source>
        <dbReference type="Proteomes" id="UP000034947"/>
    </source>
</evidence>
<keyword evidence="3" id="KW-1185">Reference proteome</keyword>
<gene>
    <name evidence="2" type="ORF">AOCH_006243</name>
</gene>
<protein>
    <submittedName>
        <fullName evidence="2">Uncharacterized protein</fullName>
    </submittedName>
</protein>